<gene>
    <name evidence="1" type="ORF">AMORRO_LOCUS13348</name>
</gene>
<dbReference type="Proteomes" id="UP000789342">
    <property type="component" value="Unassembled WGS sequence"/>
</dbReference>
<accession>A0A9N9I5D2</accession>
<keyword evidence="2" id="KW-1185">Reference proteome</keyword>
<name>A0A9N9I5D2_9GLOM</name>
<comment type="caution">
    <text evidence="1">The sequence shown here is derived from an EMBL/GenBank/DDBJ whole genome shotgun (WGS) entry which is preliminary data.</text>
</comment>
<dbReference type="EMBL" id="CAJVPV010022518">
    <property type="protein sequence ID" value="CAG8721156.1"/>
    <property type="molecule type" value="Genomic_DNA"/>
</dbReference>
<evidence type="ECO:0000313" key="2">
    <source>
        <dbReference type="Proteomes" id="UP000789342"/>
    </source>
</evidence>
<protein>
    <submittedName>
        <fullName evidence="1">6739_t:CDS:1</fullName>
    </submittedName>
</protein>
<sequence>MEDRIYFPNPYLQRSDLFTNIINTTVLISRGGVTHLKLISVFVERNKKEIIATSHSNFKDCITVTIDEGISRSLSGQDCA</sequence>
<proteinExistence type="predicted"/>
<organism evidence="1 2">
    <name type="scientific">Acaulospora morrowiae</name>
    <dbReference type="NCBI Taxonomy" id="94023"/>
    <lineage>
        <taxon>Eukaryota</taxon>
        <taxon>Fungi</taxon>
        <taxon>Fungi incertae sedis</taxon>
        <taxon>Mucoromycota</taxon>
        <taxon>Glomeromycotina</taxon>
        <taxon>Glomeromycetes</taxon>
        <taxon>Diversisporales</taxon>
        <taxon>Acaulosporaceae</taxon>
        <taxon>Acaulospora</taxon>
    </lineage>
</organism>
<feature type="non-terminal residue" evidence="1">
    <location>
        <position position="80"/>
    </location>
</feature>
<evidence type="ECO:0000313" key="1">
    <source>
        <dbReference type="EMBL" id="CAG8721156.1"/>
    </source>
</evidence>
<reference evidence="1" key="1">
    <citation type="submission" date="2021-06" db="EMBL/GenBank/DDBJ databases">
        <authorList>
            <person name="Kallberg Y."/>
            <person name="Tangrot J."/>
            <person name="Rosling A."/>
        </authorList>
    </citation>
    <scope>NUCLEOTIDE SEQUENCE</scope>
    <source>
        <strain evidence="1">CL551</strain>
    </source>
</reference>
<dbReference type="AlphaFoldDB" id="A0A9N9I5D2"/>